<comment type="caution">
    <text evidence="11">Lacks conserved residue(s) required for the propagation of feature annotation.</text>
</comment>
<feature type="binding site" evidence="11">
    <location>
        <position position="67"/>
    </location>
    <ligand>
        <name>FMN</name>
        <dbReference type="ChEBI" id="CHEBI:58210"/>
    </ligand>
</feature>
<evidence type="ECO:0000256" key="7">
    <source>
        <dbReference type="ARBA" id="ARBA00022857"/>
    </source>
</evidence>
<keyword evidence="2 11" id="KW-0963">Cytoplasm</keyword>
<feature type="binding site" evidence="11">
    <location>
        <begin position="98"/>
        <end position="100"/>
    </location>
    <ligand>
        <name>substrate</name>
    </ligand>
</feature>
<evidence type="ECO:0000256" key="8">
    <source>
        <dbReference type="ARBA" id="ARBA00023229"/>
    </source>
</evidence>
<keyword evidence="14" id="KW-1185">Reference proteome</keyword>
<feature type="binding site" evidence="11">
    <location>
        <begin position="68"/>
        <end position="70"/>
    </location>
    <ligand>
        <name>FMN</name>
        <dbReference type="ChEBI" id="CHEBI:58210"/>
    </ligand>
</feature>
<comment type="catalytic activity">
    <reaction evidence="11">
        <text>isopentenyl diphosphate = dimethylallyl diphosphate</text>
        <dbReference type="Rhea" id="RHEA:23284"/>
        <dbReference type="ChEBI" id="CHEBI:57623"/>
        <dbReference type="ChEBI" id="CHEBI:128769"/>
        <dbReference type="EC" id="5.3.3.2"/>
    </reaction>
</comment>
<dbReference type="InterPro" id="IPR013785">
    <property type="entry name" value="Aldolase_TIM"/>
</dbReference>
<keyword evidence="8 11" id="KW-0414">Isoprene biosynthesis</keyword>
<comment type="cofactor">
    <cofactor evidence="1 11">
        <name>FMN</name>
        <dbReference type="ChEBI" id="CHEBI:58210"/>
    </cofactor>
</comment>
<dbReference type="GO" id="GO:0016491">
    <property type="term" value="F:oxidoreductase activity"/>
    <property type="evidence" value="ECO:0007669"/>
    <property type="project" value="InterPro"/>
</dbReference>
<keyword evidence="5 11" id="KW-0479">Metal-binding</keyword>
<evidence type="ECO:0000313" key="13">
    <source>
        <dbReference type="EMBL" id="QCF27562.1"/>
    </source>
</evidence>
<dbReference type="OrthoDB" id="9795032at2"/>
<dbReference type="PANTHER" id="PTHR43665">
    <property type="entry name" value="ISOPENTENYL-DIPHOSPHATE DELTA-ISOMERASE"/>
    <property type="match status" value="1"/>
</dbReference>
<comment type="cofactor">
    <cofactor evidence="11">
        <name>Mg(2+)</name>
        <dbReference type="ChEBI" id="CHEBI:18420"/>
    </cofactor>
</comment>
<comment type="cofactor">
    <cofactor evidence="11">
        <name>NADPH</name>
        <dbReference type="ChEBI" id="CHEBI:57783"/>
    </cofactor>
</comment>
<sequence length="353" mass="37319">MTSGDLVERKNDHLDIVLNTQRRQAMVETGFSRFQFSHCAMPQLDLDQIDLSLSFCQKRLRAPLLISSMTGGAQRAAKINCHLAEAAEELGIALAIGSQRVALQSGHDHGLTRDLRRLAPSVPILANIGAGQILDPGLDWPRQAVDMIGADALIVHLNPLQEAVQRGGDRDWRGVLEAIERLVQVLEVPVVIKEVGAGISADVARQLVSVGVAAVDVAGAGGTSWAQVEAERADTDASRRIAEAFAGWGIPTAQALVEVRRALTDTTLIASGGIRDGVDAAKALRLGADLVGQAAAVLPSAMDSTAAVVAHIDVMIQQLRVACFCTGSADLAGLRRARIDHDGTPFPSSGHSR</sequence>
<comment type="similarity">
    <text evidence="11">Belongs to the IPP isomerase type 2 family.</text>
</comment>
<dbReference type="SUPFAM" id="SSF51395">
    <property type="entry name" value="FMN-linked oxidoreductases"/>
    <property type="match status" value="1"/>
</dbReference>
<accession>A0A4P7XM60</accession>
<evidence type="ECO:0000256" key="4">
    <source>
        <dbReference type="ARBA" id="ARBA00022643"/>
    </source>
</evidence>
<dbReference type="GO" id="GO:0005737">
    <property type="term" value="C:cytoplasm"/>
    <property type="evidence" value="ECO:0007669"/>
    <property type="project" value="UniProtKB-SubCell"/>
</dbReference>
<feature type="binding site" evidence="11">
    <location>
        <begin position="9"/>
        <end position="10"/>
    </location>
    <ligand>
        <name>substrate</name>
    </ligand>
</feature>
<dbReference type="HAMAP" id="MF_00354">
    <property type="entry name" value="Idi_2"/>
    <property type="match status" value="1"/>
</dbReference>
<dbReference type="RefSeq" id="WP_136550274.1">
    <property type="nucleotide sequence ID" value="NZ_CP031093.1"/>
</dbReference>
<dbReference type="Gene3D" id="3.20.20.70">
    <property type="entry name" value="Aldolase class I"/>
    <property type="match status" value="1"/>
</dbReference>
<feature type="binding site" evidence="11">
    <location>
        <position position="98"/>
    </location>
    <ligand>
        <name>FMN</name>
        <dbReference type="ChEBI" id="CHEBI:58210"/>
    </ligand>
</feature>
<feature type="domain" description="FMN-dependent dehydrogenase" evidence="12">
    <location>
        <begin position="176"/>
        <end position="339"/>
    </location>
</feature>
<feature type="binding site" evidence="11">
    <location>
        <begin position="273"/>
        <end position="275"/>
    </location>
    <ligand>
        <name>FMN</name>
        <dbReference type="ChEBI" id="CHEBI:58210"/>
    </ligand>
</feature>
<dbReference type="EMBL" id="CP031093">
    <property type="protein sequence ID" value="QCF27562.1"/>
    <property type="molecule type" value="Genomic_DNA"/>
</dbReference>
<evidence type="ECO:0000256" key="5">
    <source>
        <dbReference type="ARBA" id="ARBA00022723"/>
    </source>
</evidence>
<keyword evidence="9 11" id="KW-0413">Isomerase</keyword>
<reference evidence="13 14" key="1">
    <citation type="submission" date="2018-07" db="EMBL/GenBank/DDBJ databases">
        <title>Marsedoiliclastica nanhaica gen. nov. sp. nov., a novel marine hydrocarbonoclastic bacterium isolated from an in-situ enriched hydrocarbon-degrading consortium in deep-sea sediment.</title>
        <authorList>
            <person name="Dong C."/>
            <person name="Ma T."/>
            <person name="Liu R."/>
            <person name="Shao Z."/>
        </authorList>
    </citation>
    <scope>NUCLEOTIDE SEQUENCE [LARGE SCALE GENOMIC DNA]</scope>
    <source>
        <strain evidence="14">soil36-7</strain>
    </source>
</reference>
<dbReference type="GO" id="GO:0010181">
    <property type="term" value="F:FMN binding"/>
    <property type="evidence" value="ECO:0007669"/>
    <property type="project" value="UniProtKB-UniRule"/>
</dbReference>
<comment type="subcellular location">
    <subcellularLocation>
        <location evidence="11">Cytoplasm</location>
    </subcellularLocation>
</comment>
<dbReference type="Proteomes" id="UP000298049">
    <property type="component" value="Chromosome"/>
</dbReference>
<keyword evidence="6 11" id="KW-0460">Magnesium</keyword>
<dbReference type="InterPro" id="IPR000262">
    <property type="entry name" value="FMN-dep_DH"/>
</dbReference>
<proteinExistence type="inferred from homology"/>
<dbReference type="GO" id="GO:0004452">
    <property type="term" value="F:isopentenyl-diphosphate delta-isomerase activity"/>
    <property type="evidence" value="ECO:0007669"/>
    <property type="project" value="UniProtKB-UniRule"/>
</dbReference>
<feature type="binding site" evidence="11">
    <location>
        <position position="193"/>
    </location>
    <ligand>
        <name>FMN</name>
        <dbReference type="ChEBI" id="CHEBI:58210"/>
    </ligand>
</feature>
<evidence type="ECO:0000256" key="2">
    <source>
        <dbReference type="ARBA" id="ARBA00022490"/>
    </source>
</evidence>
<gene>
    <name evidence="11" type="primary">fni</name>
    <name evidence="13" type="ORF">soil367_17435</name>
</gene>
<feature type="binding site" evidence="11">
    <location>
        <position position="161"/>
    </location>
    <ligand>
        <name>substrate</name>
    </ligand>
</feature>
<feature type="binding site" evidence="11">
    <location>
        <position position="223"/>
    </location>
    <ligand>
        <name>FMN</name>
        <dbReference type="ChEBI" id="CHEBI:58210"/>
    </ligand>
</feature>
<dbReference type="PIRSF" id="PIRSF003314">
    <property type="entry name" value="IPP_isomerase"/>
    <property type="match status" value="1"/>
</dbReference>
<dbReference type="EC" id="5.3.3.2" evidence="11"/>
<evidence type="ECO:0000256" key="6">
    <source>
        <dbReference type="ARBA" id="ARBA00022842"/>
    </source>
</evidence>
<protein>
    <recommendedName>
        <fullName evidence="11">Isopentenyl-diphosphate delta-isomerase</fullName>
        <shortName evidence="11">IPP isomerase</shortName>
        <ecNumber evidence="11">5.3.3.2</ecNumber>
    </recommendedName>
    <alternativeName>
        <fullName evidence="11">Isopentenyl diphosphate:dimethylallyl diphosphate isomerase</fullName>
    </alternativeName>
    <alternativeName>
        <fullName evidence="11">Isopentenyl pyrophosphate isomerase</fullName>
    </alternativeName>
    <alternativeName>
        <fullName evidence="11">Type 2 isopentenyl diphosphate isomerase</fullName>
        <shortName evidence="11">IDI-2</shortName>
    </alternativeName>
</protein>
<dbReference type="CDD" id="cd02811">
    <property type="entry name" value="IDI-2_FMN"/>
    <property type="match status" value="1"/>
</dbReference>
<evidence type="ECO:0000256" key="11">
    <source>
        <dbReference type="HAMAP-Rule" id="MF_00354"/>
    </source>
</evidence>
<name>A0A4P7XM60_9ALTE</name>
<keyword evidence="3 11" id="KW-0285">Flavoprotein</keyword>
<evidence type="ECO:0000313" key="14">
    <source>
        <dbReference type="Proteomes" id="UP000298049"/>
    </source>
</evidence>
<dbReference type="GO" id="GO:0070402">
    <property type="term" value="F:NADPH binding"/>
    <property type="evidence" value="ECO:0007669"/>
    <property type="project" value="UniProtKB-UniRule"/>
</dbReference>
<comment type="function">
    <text evidence="11">Involved in the biosynthesis of isoprenoids. Catalyzes the 1,3-allylic rearrangement of the homoallylic substrate isopentenyl (IPP) to its allylic isomer, dimethylallyl diphosphate (DMAPP).</text>
</comment>
<feature type="binding site" evidence="11">
    <location>
        <begin position="294"/>
        <end position="295"/>
    </location>
    <ligand>
        <name>FMN</name>
        <dbReference type="ChEBI" id="CHEBI:58210"/>
    </ligand>
</feature>
<dbReference type="PANTHER" id="PTHR43665:SF1">
    <property type="entry name" value="ISOPENTENYL-DIPHOSPHATE DELTA-ISOMERASE"/>
    <property type="match status" value="1"/>
</dbReference>
<dbReference type="AlphaFoldDB" id="A0A4P7XM60"/>
<evidence type="ECO:0000259" key="12">
    <source>
        <dbReference type="Pfam" id="PF01070"/>
    </source>
</evidence>
<feature type="binding site" evidence="11">
    <location>
        <position position="162"/>
    </location>
    <ligand>
        <name>Mg(2+)</name>
        <dbReference type="ChEBI" id="CHEBI:18420"/>
    </ligand>
</feature>
<feature type="binding site" evidence="11">
    <location>
        <position position="127"/>
    </location>
    <ligand>
        <name>FMN</name>
        <dbReference type="ChEBI" id="CHEBI:58210"/>
    </ligand>
</feature>
<keyword evidence="7 11" id="KW-0521">NADP</keyword>
<dbReference type="Pfam" id="PF01070">
    <property type="entry name" value="FMN_dh"/>
    <property type="match status" value="1"/>
</dbReference>
<dbReference type="KEGG" id="hmi:soil367_17435"/>
<dbReference type="GO" id="GO:0000287">
    <property type="term" value="F:magnesium ion binding"/>
    <property type="evidence" value="ECO:0007669"/>
    <property type="project" value="UniProtKB-UniRule"/>
</dbReference>
<evidence type="ECO:0000256" key="10">
    <source>
        <dbReference type="ARBA" id="ARBA00025810"/>
    </source>
</evidence>
<comment type="subunit">
    <text evidence="10 11">Homooctamer. Dimer of tetramers.</text>
</comment>
<dbReference type="NCBIfam" id="TIGR02151">
    <property type="entry name" value="IPP_isom_2"/>
    <property type="match status" value="1"/>
</dbReference>
<evidence type="ECO:0000256" key="1">
    <source>
        <dbReference type="ARBA" id="ARBA00001917"/>
    </source>
</evidence>
<dbReference type="GO" id="GO:0008299">
    <property type="term" value="P:isoprenoid biosynthetic process"/>
    <property type="evidence" value="ECO:0007669"/>
    <property type="project" value="UniProtKB-UniRule"/>
</dbReference>
<evidence type="ECO:0000256" key="9">
    <source>
        <dbReference type="ARBA" id="ARBA00023235"/>
    </source>
</evidence>
<organism evidence="13 14">
    <name type="scientific">Hydrocarboniclastica marina</name>
    <dbReference type="NCBI Taxonomy" id="2259620"/>
    <lineage>
        <taxon>Bacteria</taxon>
        <taxon>Pseudomonadati</taxon>
        <taxon>Pseudomonadota</taxon>
        <taxon>Gammaproteobacteria</taxon>
        <taxon>Alteromonadales</taxon>
        <taxon>Alteromonadaceae</taxon>
        <taxon>Hydrocarboniclastica</taxon>
    </lineage>
</organism>
<keyword evidence="4 11" id="KW-0288">FMN</keyword>
<evidence type="ECO:0000256" key="3">
    <source>
        <dbReference type="ARBA" id="ARBA00022630"/>
    </source>
</evidence>
<dbReference type="InterPro" id="IPR011179">
    <property type="entry name" value="IPdP_isomerase"/>
</dbReference>